<evidence type="ECO:0000313" key="3">
    <source>
        <dbReference type="Proteomes" id="UP000294980"/>
    </source>
</evidence>
<feature type="domain" description="Metallo-beta-lactamase" evidence="1">
    <location>
        <begin position="11"/>
        <end position="212"/>
    </location>
</feature>
<comment type="caution">
    <text evidence="2">The sequence shown here is derived from an EMBL/GenBank/DDBJ whole genome shotgun (WGS) entry which is preliminary data.</text>
</comment>
<protein>
    <submittedName>
        <fullName evidence="2">Phosphoribosyl 1,2-cyclic phosphodiesterase</fullName>
    </submittedName>
</protein>
<gene>
    <name evidence="2" type="ORF">EV688_106127</name>
</gene>
<proteinExistence type="predicted"/>
<dbReference type="PANTHER" id="PTHR47619:SF1">
    <property type="entry name" value="EXODEOXYRIBONUCLEASE WALJ"/>
    <property type="match status" value="1"/>
</dbReference>
<evidence type="ECO:0000313" key="2">
    <source>
        <dbReference type="EMBL" id="TCO75936.1"/>
    </source>
</evidence>
<dbReference type="AlphaFoldDB" id="A0A4R2KXE2"/>
<evidence type="ECO:0000259" key="1">
    <source>
        <dbReference type="SMART" id="SM00849"/>
    </source>
</evidence>
<dbReference type="Pfam" id="PF12706">
    <property type="entry name" value="Lactamase_B_2"/>
    <property type="match status" value="1"/>
</dbReference>
<sequence>MRFASLGSGSKGNATLVQSGDTLVMVDCGFSLREARRRLQRLQVDPASITAILVTHEHSDHISGVGPLARALGIPVYLTHGTQRSGRLGDCNNVVAFNAGEHFSLGAMAVRSVVVPHDAREPCQYLFSGNGCRVGVLTDLGSVTPHVIDAYRGCHGLLLEFNHDSGLLAGGPYPPSLKARVGGDWGHLSNRQASELLRQIATDDLRQVAIAHISEQNNARAAVEEALVAQLPTWRDDVVWADQGTGFPWLDVARDTAAMAQCDAC</sequence>
<dbReference type="SMART" id="SM00849">
    <property type="entry name" value="Lactamase_B"/>
    <property type="match status" value="1"/>
</dbReference>
<dbReference type="Gene3D" id="3.60.15.10">
    <property type="entry name" value="Ribonuclease Z/Hydroxyacylglutathione hydrolase-like"/>
    <property type="match status" value="1"/>
</dbReference>
<dbReference type="Proteomes" id="UP000294980">
    <property type="component" value="Unassembled WGS sequence"/>
</dbReference>
<keyword evidence="3" id="KW-1185">Reference proteome</keyword>
<organism evidence="2 3">
    <name type="scientific">Chromatocurvus halotolerans</name>
    <dbReference type="NCBI Taxonomy" id="1132028"/>
    <lineage>
        <taxon>Bacteria</taxon>
        <taxon>Pseudomonadati</taxon>
        <taxon>Pseudomonadota</taxon>
        <taxon>Gammaproteobacteria</taxon>
        <taxon>Cellvibrionales</taxon>
        <taxon>Halieaceae</taxon>
        <taxon>Chromatocurvus</taxon>
    </lineage>
</organism>
<dbReference type="InterPro" id="IPR001279">
    <property type="entry name" value="Metallo-B-lactamas"/>
</dbReference>
<dbReference type="RefSeq" id="WP_117315887.1">
    <property type="nucleotide sequence ID" value="NZ_QQSW01000005.1"/>
</dbReference>
<name>A0A4R2KXE2_9GAMM</name>
<dbReference type="InterPro" id="IPR036866">
    <property type="entry name" value="RibonucZ/Hydroxyglut_hydro"/>
</dbReference>
<dbReference type="PANTHER" id="PTHR47619">
    <property type="entry name" value="METALLO-HYDROLASE YYCJ-RELATED"/>
    <property type="match status" value="1"/>
</dbReference>
<dbReference type="InterPro" id="IPR052533">
    <property type="entry name" value="WalJ/YycJ-like"/>
</dbReference>
<dbReference type="SUPFAM" id="SSF56281">
    <property type="entry name" value="Metallo-hydrolase/oxidoreductase"/>
    <property type="match status" value="1"/>
</dbReference>
<dbReference type="OrthoDB" id="9803916at2"/>
<accession>A0A4R2KXE2</accession>
<reference evidence="2 3" key="1">
    <citation type="submission" date="2019-03" db="EMBL/GenBank/DDBJ databases">
        <title>Genomic Encyclopedia of Type Strains, Phase IV (KMG-IV): sequencing the most valuable type-strain genomes for metagenomic binning, comparative biology and taxonomic classification.</title>
        <authorList>
            <person name="Goeker M."/>
        </authorList>
    </citation>
    <scope>NUCLEOTIDE SEQUENCE [LARGE SCALE GENOMIC DNA]</scope>
    <source>
        <strain evidence="2 3">DSM 23344</strain>
    </source>
</reference>
<dbReference type="EMBL" id="SLWX01000006">
    <property type="protein sequence ID" value="TCO75936.1"/>
    <property type="molecule type" value="Genomic_DNA"/>
</dbReference>